<comment type="caution">
    <text evidence="1">The sequence shown here is derived from an EMBL/GenBank/DDBJ whole genome shotgun (WGS) entry which is preliminary data.</text>
</comment>
<keyword evidence="2" id="KW-1185">Reference proteome</keyword>
<evidence type="ECO:0008006" key="3">
    <source>
        <dbReference type="Google" id="ProtNLM"/>
    </source>
</evidence>
<sequence length="719" mass="79896">MKPSLQHTGPAPCDGRAPNHIHALLLPCTKTGETPVCKLQEHLEVCNDLLRNIHLQLREDEDDVGELHLVRTSQTWPKRAWRALDESDVRTRAALSLLNRLLVLHRCVVSLEVDGNVAVHDGFLRALERSTSVMSLVVYDFYRSSSREPDLSERCLSVVASLPQIEKIAFRNTSGLPKHCALSPAFRIDRTRGTGLRVLDVADLRFSLSDAINLVSMLISNDTVTDLAVGTSVFTLTSTESSAGFVDFLANARRRLRKLCLKCIDFCSTAQLEKLVDAVAAVATLEEFLVDMAIHGSEGTAIFADVVARNASLRCLSVTLPKWWDVPTFNDHISVEPHHRDDRIRRWASALRNNSTLMDFTVDMLGCGEVECRDFFRALVTSTGLRRVTVLRLLDGRCVNAICRTIRDSNLAGRVIIRGHELSTSNISELPECAEVVSVSLNGSSPTDAYNICRALPILASCVHISTLCINLSFDSFNSSLYAALSSYIRAANKLRDLQLHIACESYSSAGEKLLDSVASSGITFRSFTYDGPQIGKEHCRLLSAAIHRSRTLQELSFSTDCTVATNGRFLRYFAPMATENYRLLRVSLEAYDQSDSDMKLVAEVARRNSSLVTRAACFVMGNRTNYCARAIEFVSEHAGLVELVQKKASVDESRAKEMVRRALASMTSLKEYMKAAGVVKEGVECIVQPNGQIQIDQLNEYCWRHIRQYVKVADIVQI</sequence>
<protein>
    <recommendedName>
        <fullName evidence="3">Nlr family card domain protein</fullName>
    </recommendedName>
</protein>
<dbReference type="AlphaFoldDB" id="A0A9D4PKM3"/>
<reference evidence="1" key="2">
    <citation type="submission" date="2021-09" db="EMBL/GenBank/DDBJ databases">
        <authorList>
            <person name="Jia N."/>
            <person name="Wang J."/>
            <person name="Shi W."/>
            <person name="Du L."/>
            <person name="Sun Y."/>
            <person name="Zhan W."/>
            <person name="Jiang J."/>
            <person name="Wang Q."/>
            <person name="Zhang B."/>
            <person name="Ji P."/>
            <person name="Sakyi L.B."/>
            <person name="Cui X."/>
            <person name="Yuan T."/>
            <person name="Jiang B."/>
            <person name="Yang W."/>
            <person name="Lam T.T.-Y."/>
            <person name="Chang Q."/>
            <person name="Ding S."/>
            <person name="Wang X."/>
            <person name="Zhu J."/>
            <person name="Ruan X."/>
            <person name="Zhao L."/>
            <person name="Wei J."/>
            <person name="Que T."/>
            <person name="Du C."/>
            <person name="Cheng J."/>
            <person name="Dai P."/>
            <person name="Han X."/>
            <person name="Huang E."/>
            <person name="Gao Y."/>
            <person name="Liu J."/>
            <person name="Shao H."/>
            <person name="Ye R."/>
            <person name="Li L."/>
            <person name="Wei W."/>
            <person name="Wang X."/>
            <person name="Wang C."/>
            <person name="Huo Q."/>
            <person name="Li W."/>
            <person name="Guo W."/>
            <person name="Chen H."/>
            <person name="Chen S."/>
            <person name="Zhou L."/>
            <person name="Zhou L."/>
            <person name="Ni X."/>
            <person name="Tian J."/>
            <person name="Zhou Y."/>
            <person name="Sheng Y."/>
            <person name="Liu T."/>
            <person name="Pan Y."/>
            <person name="Xia L."/>
            <person name="Li J."/>
            <person name="Zhao F."/>
            <person name="Cao W."/>
        </authorList>
    </citation>
    <scope>NUCLEOTIDE SEQUENCE</scope>
    <source>
        <strain evidence="1">Rsan-2018</strain>
        <tissue evidence="1">Larvae</tissue>
    </source>
</reference>
<dbReference type="VEuPathDB" id="VectorBase:RSAN_053904"/>
<accession>A0A9D4PKM3</accession>
<proteinExistence type="predicted"/>
<dbReference type="OMA" id="VESACRM"/>
<dbReference type="Proteomes" id="UP000821837">
    <property type="component" value="Unassembled WGS sequence"/>
</dbReference>
<dbReference type="SUPFAM" id="SSF52047">
    <property type="entry name" value="RNI-like"/>
    <property type="match status" value="1"/>
</dbReference>
<dbReference type="EMBL" id="JABSTV010001253">
    <property type="protein sequence ID" value="KAH7943416.1"/>
    <property type="molecule type" value="Genomic_DNA"/>
</dbReference>
<dbReference type="OrthoDB" id="6500038at2759"/>
<organism evidence="1 2">
    <name type="scientific">Rhipicephalus sanguineus</name>
    <name type="common">Brown dog tick</name>
    <name type="synonym">Ixodes sanguineus</name>
    <dbReference type="NCBI Taxonomy" id="34632"/>
    <lineage>
        <taxon>Eukaryota</taxon>
        <taxon>Metazoa</taxon>
        <taxon>Ecdysozoa</taxon>
        <taxon>Arthropoda</taxon>
        <taxon>Chelicerata</taxon>
        <taxon>Arachnida</taxon>
        <taxon>Acari</taxon>
        <taxon>Parasitiformes</taxon>
        <taxon>Ixodida</taxon>
        <taxon>Ixodoidea</taxon>
        <taxon>Ixodidae</taxon>
        <taxon>Rhipicephalinae</taxon>
        <taxon>Rhipicephalus</taxon>
        <taxon>Rhipicephalus</taxon>
    </lineage>
</organism>
<reference evidence="1" key="1">
    <citation type="journal article" date="2020" name="Cell">
        <title>Large-Scale Comparative Analyses of Tick Genomes Elucidate Their Genetic Diversity and Vector Capacities.</title>
        <authorList>
            <consortium name="Tick Genome and Microbiome Consortium (TIGMIC)"/>
            <person name="Jia N."/>
            <person name="Wang J."/>
            <person name="Shi W."/>
            <person name="Du L."/>
            <person name="Sun Y."/>
            <person name="Zhan W."/>
            <person name="Jiang J.F."/>
            <person name="Wang Q."/>
            <person name="Zhang B."/>
            <person name="Ji P."/>
            <person name="Bell-Sakyi L."/>
            <person name="Cui X.M."/>
            <person name="Yuan T.T."/>
            <person name="Jiang B.G."/>
            <person name="Yang W.F."/>
            <person name="Lam T.T."/>
            <person name="Chang Q.C."/>
            <person name="Ding S.J."/>
            <person name="Wang X.J."/>
            <person name="Zhu J.G."/>
            <person name="Ruan X.D."/>
            <person name="Zhao L."/>
            <person name="Wei J.T."/>
            <person name="Ye R.Z."/>
            <person name="Que T.C."/>
            <person name="Du C.H."/>
            <person name="Zhou Y.H."/>
            <person name="Cheng J.X."/>
            <person name="Dai P.F."/>
            <person name="Guo W.B."/>
            <person name="Han X.H."/>
            <person name="Huang E.J."/>
            <person name="Li L.F."/>
            <person name="Wei W."/>
            <person name="Gao Y.C."/>
            <person name="Liu J.Z."/>
            <person name="Shao H.Z."/>
            <person name="Wang X."/>
            <person name="Wang C.C."/>
            <person name="Yang T.C."/>
            <person name="Huo Q.B."/>
            <person name="Li W."/>
            <person name="Chen H.Y."/>
            <person name="Chen S.E."/>
            <person name="Zhou L.G."/>
            <person name="Ni X.B."/>
            <person name="Tian J.H."/>
            <person name="Sheng Y."/>
            <person name="Liu T."/>
            <person name="Pan Y.S."/>
            <person name="Xia L.Y."/>
            <person name="Li J."/>
            <person name="Zhao F."/>
            <person name="Cao W.C."/>
        </authorList>
    </citation>
    <scope>NUCLEOTIDE SEQUENCE</scope>
    <source>
        <strain evidence="1">Rsan-2018</strain>
    </source>
</reference>
<dbReference type="InterPro" id="IPR032675">
    <property type="entry name" value="LRR_dom_sf"/>
</dbReference>
<evidence type="ECO:0000313" key="2">
    <source>
        <dbReference type="Proteomes" id="UP000821837"/>
    </source>
</evidence>
<dbReference type="Gene3D" id="3.80.10.10">
    <property type="entry name" value="Ribonuclease Inhibitor"/>
    <property type="match status" value="1"/>
</dbReference>
<evidence type="ECO:0000313" key="1">
    <source>
        <dbReference type="EMBL" id="KAH7943416.1"/>
    </source>
</evidence>
<gene>
    <name evidence="1" type="ORF">HPB52_007819</name>
</gene>
<name>A0A9D4PKM3_RHISA</name>